<keyword evidence="3 7" id="KW-1134">Transmembrane beta strand</keyword>
<keyword evidence="11" id="KW-1185">Reference proteome</keyword>
<dbReference type="Proteomes" id="UP001303407">
    <property type="component" value="Chromosome"/>
</dbReference>
<evidence type="ECO:0000256" key="4">
    <source>
        <dbReference type="ARBA" id="ARBA00022692"/>
    </source>
</evidence>
<feature type="signal peptide" evidence="8">
    <location>
        <begin position="1"/>
        <end position="31"/>
    </location>
</feature>
<reference evidence="10 11" key="1">
    <citation type="submission" date="2023-09" db="EMBL/GenBank/DDBJ databases">
        <title>Thalassobella suaedae gen. nov., sp. nov., a marine bacterium of the family Flavobacteriaceae isolated from a halophyte Suaeda japonica.</title>
        <authorList>
            <person name="Lee S.Y."/>
            <person name="Hwang C.Y."/>
        </authorList>
    </citation>
    <scope>NUCLEOTIDE SEQUENCE [LARGE SCALE GENOMIC DNA]</scope>
    <source>
        <strain evidence="10 11">HL-DH10</strain>
    </source>
</reference>
<dbReference type="InterPro" id="IPR023996">
    <property type="entry name" value="TonB-dep_OMP_SusC/RagA"/>
</dbReference>
<evidence type="ECO:0000256" key="3">
    <source>
        <dbReference type="ARBA" id="ARBA00022452"/>
    </source>
</evidence>
<dbReference type="InterPro" id="IPR037066">
    <property type="entry name" value="Plug_dom_sf"/>
</dbReference>
<feature type="domain" description="TonB-dependent receptor plug" evidence="9">
    <location>
        <begin position="124"/>
        <end position="232"/>
    </location>
</feature>
<evidence type="ECO:0000256" key="8">
    <source>
        <dbReference type="SAM" id="SignalP"/>
    </source>
</evidence>
<keyword evidence="5 7" id="KW-0472">Membrane</keyword>
<sequence length="1023" mass="113768">MKKLLQCFSVFKKKGLFLMIFFGLGICSAFGQNETISGIVTDKEGQPIPGVSVIVKGTTTGAATDFDGNYSVKASQSNVLVFSYVGYTTQEITVGDQKIIDVILEEDVAKLNEVVVIGYGSQKRSDISGSVSQIGQEEIAKNPTANISNSLVGQTTGIIARQTTGEPGRDDSDIFIRGIGTMGNASPIYVIDGIVRSARDFSQLNSSEIASFSILKDAASAAVFGVRGGNGVILVTTKRGKEGKMQISFSSNLGIQERTRDPEFLGSYEYAKLYNEARVNNGDPVVYTDDDLQKFQNGNSPDTHPSVNWMSVLNRTSPIRTSSLSASGGSDKIRYATSISLLDQEGLLDTDNFRRFNFRSNIDADVTNTTRLSFDVSGRDEKINSIAGEEVFRWLVSAKPDLAPIKYSNGGYSSGPAYLTLPENGYRRRKNQVFQGRIQIEQQLPIDGLSVKGIISYDKTFTDNKNWSFIKTPYYTLNETDNTFEESLFGADAASSLYQDHNDYQSITYEAHLNYKKIIGKNDFTGLVLYTQTEEKWDFLSARRQEFKLAVDEMGFGDASTRENNGYSGSSGRQGIVSRVNWTYNEKYILEGSFRADASEQFAPGNRWGFFPSGSFAYLISKEDFLQNATYLNFLKLRGSYGVLGNDRLRINNQDQRFLYLQSFNASGNAVFGDGNVQQAIVEGRLPNPDVTWETVKKLNVGFDARFWDNKLSVIFDYFSDKRSDILWQRNLSVPSLFGASLPIENLAKVNNKGFEIELGHKNYINNNLSYSINGNFTYTKNKIVYQDEAESDNLLIRRTGNPIGSQQGLIATGLFQSQDEIDNAPPQYNDVLAPGDIRYADINGPDGVPDGVVDRFDETMIGGAFAPEIIYGFNGSLQYKNLEFSFLFQGAGRIKQSYGGEAALPFFLGTGPAYKHNLDRWTPDNPNASEARVLIDGSQNRRGSTYWLRDASYLRLKNVEIAYNVPVKLLKQNLIQSARIYVNANNVFTISKIKDFDPENSQGRGWGYPQLRIWNVGLNVNF</sequence>
<dbReference type="Gene3D" id="2.170.130.10">
    <property type="entry name" value="TonB-dependent receptor, plug domain"/>
    <property type="match status" value="1"/>
</dbReference>
<dbReference type="InterPro" id="IPR008969">
    <property type="entry name" value="CarboxyPept-like_regulatory"/>
</dbReference>
<keyword evidence="2 7" id="KW-0813">Transport</keyword>
<dbReference type="NCBIfam" id="TIGR04056">
    <property type="entry name" value="OMP_RagA_SusC"/>
    <property type="match status" value="1"/>
</dbReference>
<dbReference type="NCBIfam" id="TIGR04057">
    <property type="entry name" value="SusC_RagA_signa"/>
    <property type="match status" value="1"/>
</dbReference>
<evidence type="ECO:0000259" key="9">
    <source>
        <dbReference type="Pfam" id="PF07715"/>
    </source>
</evidence>
<gene>
    <name evidence="10" type="ORF">RHP49_09115</name>
</gene>
<keyword evidence="10" id="KW-0675">Receptor</keyword>
<name>A0ABY9XZM6_9FLAO</name>
<keyword evidence="4 7" id="KW-0812">Transmembrane</keyword>
<dbReference type="Pfam" id="PF13715">
    <property type="entry name" value="CarbopepD_reg_2"/>
    <property type="match status" value="1"/>
</dbReference>
<keyword evidence="8" id="KW-0732">Signal</keyword>
<feature type="chain" id="PRO_5045427219" evidence="8">
    <location>
        <begin position="32"/>
        <end position="1023"/>
    </location>
</feature>
<evidence type="ECO:0000256" key="5">
    <source>
        <dbReference type="ARBA" id="ARBA00023136"/>
    </source>
</evidence>
<dbReference type="SUPFAM" id="SSF56935">
    <property type="entry name" value="Porins"/>
    <property type="match status" value="1"/>
</dbReference>
<dbReference type="PROSITE" id="PS52016">
    <property type="entry name" value="TONB_DEPENDENT_REC_3"/>
    <property type="match status" value="1"/>
</dbReference>
<evidence type="ECO:0000313" key="10">
    <source>
        <dbReference type="EMBL" id="WNH11084.1"/>
    </source>
</evidence>
<dbReference type="Pfam" id="PF07715">
    <property type="entry name" value="Plug"/>
    <property type="match status" value="1"/>
</dbReference>
<protein>
    <submittedName>
        <fullName evidence="10">TonB-dependent receptor</fullName>
    </submittedName>
</protein>
<evidence type="ECO:0000256" key="7">
    <source>
        <dbReference type="PROSITE-ProRule" id="PRU01360"/>
    </source>
</evidence>
<evidence type="ECO:0000313" key="11">
    <source>
        <dbReference type="Proteomes" id="UP001303407"/>
    </source>
</evidence>
<dbReference type="InterPro" id="IPR012910">
    <property type="entry name" value="Plug_dom"/>
</dbReference>
<dbReference type="InterPro" id="IPR039426">
    <property type="entry name" value="TonB-dep_rcpt-like"/>
</dbReference>
<dbReference type="InterPro" id="IPR036942">
    <property type="entry name" value="Beta-barrel_TonB_sf"/>
</dbReference>
<dbReference type="Gene3D" id="2.40.170.20">
    <property type="entry name" value="TonB-dependent receptor, beta-barrel domain"/>
    <property type="match status" value="1"/>
</dbReference>
<dbReference type="Gene3D" id="2.60.40.1120">
    <property type="entry name" value="Carboxypeptidase-like, regulatory domain"/>
    <property type="match status" value="1"/>
</dbReference>
<dbReference type="InterPro" id="IPR023997">
    <property type="entry name" value="TonB-dep_OMP_SusC/RagA_CS"/>
</dbReference>
<keyword evidence="6 7" id="KW-0998">Cell outer membrane</keyword>
<accession>A0ABY9XZM6</accession>
<dbReference type="RefSeq" id="WP_415861058.1">
    <property type="nucleotide sequence ID" value="NZ_CP134536.1"/>
</dbReference>
<evidence type="ECO:0000256" key="6">
    <source>
        <dbReference type="ARBA" id="ARBA00023237"/>
    </source>
</evidence>
<proteinExistence type="inferred from homology"/>
<comment type="subcellular location">
    <subcellularLocation>
        <location evidence="1 7">Cell outer membrane</location>
        <topology evidence="1 7">Multi-pass membrane protein</topology>
    </subcellularLocation>
</comment>
<comment type="similarity">
    <text evidence="7">Belongs to the TonB-dependent receptor family.</text>
</comment>
<dbReference type="SUPFAM" id="SSF49464">
    <property type="entry name" value="Carboxypeptidase regulatory domain-like"/>
    <property type="match status" value="1"/>
</dbReference>
<organism evidence="10 11">
    <name type="scientific">Thalassobellus suaedae</name>
    <dbReference type="NCBI Taxonomy" id="3074124"/>
    <lineage>
        <taxon>Bacteria</taxon>
        <taxon>Pseudomonadati</taxon>
        <taxon>Bacteroidota</taxon>
        <taxon>Flavobacteriia</taxon>
        <taxon>Flavobacteriales</taxon>
        <taxon>Flavobacteriaceae</taxon>
        <taxon>Thalassobellus</taxon>
    </lineage>
</organism>
<evidence type="ECO:0000256" key="2">
    <source>
        <dbReference type="ARBA" id="ARBA00022448"/>
    </source>
</evidence>
<dbReference type="EMBL" id="CP134536">
    <property type="protein sequence ID" value="WNH11084.1"/>
    <property type="molecule type" value="Genomic_DNA"/>
</dbReference>
<evidence type="ECO:0000256" key="1">
    <source>
        <dbReference type="ARBA" id="ARBA00004571"/>
    </source>
</evidence>